<dbReference type="EMBL" id="HBUE01076461">
    <property type="protein sequence ID" value="CAG6475326.1"/>
    <property type="molecule type" value="Transcribed_RNA"/>
</dbReference>
<accession>A0A8D8BP91</accession>
<dbReference type="AlphaFoldDB" id="A0A8D8BP91"/>
<evidence type="ECO:0000313" key="2">
    <source>
        <dbReference type="EMBL" id="CAG6475326.1"/>
    </source>
</evidence>
<protein>
    <submittedName>
        <fullName evidence="2">(northern house mosquito) hypothetical protein</fullName>
    </submittedName>
</protein>
<organism evidence="2">
    <name type="scientific">Culex pipiens</name>
    <name type="common">House mosquito</name>
    <dbReference type="NCBI Taxonomy" id="7175"/>
    <lineage>
        <taxon>Eukaryota</taxon>
        <taxon>Metazoa</taxon>
        <taxon>Ecdysozoa</taxon>
        <taxon>Arthropoda</taxon>
        <taxon>Hexapoda</taxon>
        <taxon>Insecta</taxon>
        <taxon>Pterygota</taxon>
        <taxon>Neoptera</taxon>
        <taxon>Endopterygota</taxon>
        <taxon>Diptera</taxon>
        <taxon>Nematocera</taxon>
        <taxon>Culicoidea</taxon>
        <taxon>Culicidae</taxon>
        <taxon>Culicinae</taxon>
        <taxon>Culicini</taxon>
        <taxon>Culex</taxon>
        <taxon>Culex</taxon>
    </lineage>
</organism>
<proteinExistence type="predicted"/>
<evidence type="ECO:0000256" key="1">
    <source>
        <dbReference type="SAM" id="MobiDB-lite"/>
    </source>
</evidence>
<name>A0A8D8BP91_CULPI</name>
<reference evidence="2" key="1">
    <citation type="submission" date="2021-05" db="EMBL/GenBank/DDBJ databases">
        <authorList>
            <person name="Alioto T."/>
            <person name="Alioto T."/>
            <person name="Gomez Garrido J."/>
        </authorList>
    </citation>
    <scope>NUCLEOTIDE SEQUENCE</scope>
</reference>
<sequence length="110" mass="12843">MLNSLEQKQSYAELTKMKSSLSRKPLSLTRLLSTTTQVNKTKKSNNYISKVHAKSKCNRSFIHQFVFSRQILLKLLYMNKLFLRYSKNKISKPRTSGRAVQKGKANKFER</sequence>
<feature type="region of interest" description="Disordered" evidence="1">
    <location>
        <begin position="91"/>
        <end position="110"/>
    </location>
</feature>